<dbReference type="RefSeq" id="WP_132848437.1">
    <property type="nucleotide sequence ID" value="NZ_CP058648.1"/>
</dbReference>
<evidence type="ECO:0000256" key="1">
    <source>
        <dbReference type="SAM" id="Phobius"/>
    </source>
</evidence>
<keyword evidence="1" id="KW-1133">Transmembrane helix</keyword>
<keyword evidence="1" id="KW-0472">Membrane</keyword>
<dbReference type="AlphaFoldDB" id="A0A4R2TFM7"/>
<dbReference type="EMBL" id="SLYC01000016">
    <property type="protein sequence ID" value="TCQ02380.1"/>
    <property type="molecule type" value="Genomic_DNA"/>
</dbReference>
<evidence type="ECO:0000313" key="2">
    <source>
        <dbReference type="EMBL" id="TCQ02380.1"/>
    </source>
</evidence>
<protein>
    <submittedName>
        <fullName evidence="2">Uncharacterized protein</fullName>
    </submittedName>
</protein>
<feature type="transmembrane region" description="Helical" evidence="1">
    <location>
        <begin position="53"/>
        <end position="70"/>
    </location>
</feature>
<feature type="transmembrane region" description="Helical" evidence="1">
    <location>
        <begin position="13"/>
        <end position="32"/>
    </location>
</feature>
<sequence>MDFLNMVYESIKGVFNLAVLSLTVLIGFYLIIVDKPTLLKKKLRREAILAKTLGYIYIFGGITLYAVFTWL</sequence>
<dbReference type="InterPro" id="IPR049971">
    <property type="entry name" value="CLC_0170-like"/>
</dbReference>
<reference evidence="2 3" key="1">
    <citation type="submission" date="2019-03" db="EMBL/GenBank/DDBJ databases">
        <title>Genomic Encyclopedia of Type Strains, Phase IV (KMG-IV): sequencing the most valuable type-strain genomes for metagenomic binning, comparative biology and taxonomic classification.</title>
        <authorList>
            <person name="Goeker M."/>
        </authorList>
    </citation>
    <scope>NUCLEOTIDE SEQUENCE [LARGE SCALE GENOMIC DNA]</scope>
    <source>
        <strain evidence="2 3">DSM 100013</strain>
    </source>
</reference>
<proteinExistence type="predicted"/>
<gene>
    <name evidence="2" type="ORF">EDD79_101626</name>
</gene>
<evidence type="ECO:0000313" key="3">
    <source>
        <dbReference type="Proteomes" id="UP000295504"/>
    </source>
</evidence>
<dbReference type="OrthoDB" id="2085661at2"/>
<comment type="caution">
    <text evidence="2">The sequence shown here is derived from an EMBL/GenBank/DDBJ whole genome shotgun (WGS) entry which is preliminary data.</text>
</comment>
<name>A0A4R2TFM7_9FIRM</name>
<organism evidence="2 3">
    <name type="scientific">Serpentinicella alkaliphila</name>
    <dbReference type="NCBI Taxonomy" id="1734049"/>
    <lineage>
        <taxon>Bacteria</taxon>
        <taxon>Bacillati</taxon>
        <taxon>Bacillota</taxon>
        <taxon>Clostridia</taxon>
        <taxon>Peptostreptococcales</taxon>
        <taxon>Natronincolaceae</taxon>
        <taxon>Serpentinicella</taxon>
    </lineage>
</organism>
<accession>A0A4R2TFM7</accession>
<keyword evidence="3" id="KW-1185">Reference proteome</keyword>
<keyword evidence="1" id="KW-0812">Transmembrane</keyword>
<dbReference type="NCBIfam" id="NF042414">
    <property type="entry name" value="CLC_0170_fam"/>
    <property type="match status" value="1"/>
</dbReference>
<dbReference type="Proteomes" id="UP000295504">
    <property type="component" value="Unassembled WGS sequence"/>
</dbReference>